<keyword evidence="1" id="KW-0812">Transmembrane</keyword>
<proteinExistence type="predicted"/>
<gene>
    <name evidence="2" type="ORF">DERF_015770</name>
</gene>
<reference evidence="2" key="1">
    <citation type="submission" date="2013-05" db="EMBL/GenBank/DDBJ databases">
        <authorList>
            <person name="Yim A.K.Y."/>
            <person name="Chan T.F."/>
            <person name="Ji K.M."/>
            <person name="Liu X.Y."/>
            <person name="Zhou J.W."/>
            <person name="Li R.Q."/>
            <person name="Yang K.Y."/>
            <person name="Li J."/>
            <person name="Li M."/>
            <person name="Law P.T.W."/>
            <person name="Wu Y.L."/>
            <person name="Cai Z.L."/>
            <person name="Qin H."/>
            <person name="Bao Y."/>
            <person name="Leung R.K.K."/>
            <person name="Ng P.K.S."/>
            <person name="Zou J."/>
            <person name="Zhong X.J."/>
            <person name="Ran P.X."/>
            <person name="Zhong N.S."/>
            <person name="Liu Z.G."/>
            <person name="Tsui S.K.W."/>
        </authorList>
    </citation>
    <scope>NUCLEOTIDE SEQUENCE</scope>
    <source>
        <strain evidence="2">Derf</strain>
        <tissue evidence="2">Whole organism</tissue>
    </source>
</reference>
<evidence type="ECO:0000256" key="1">
    <source>
        <dbReference type="SAM" id="Phobius"/>
    </source>
</evidence>
<sequence>MMDLNLEIKYNNKSFDCGWLAGWLAVVFFLGAQFHDHHVIKMTKYSLSLLADIDQPNMNHNHNYYRP</sequence>
<dbReference type="EMBL" id="ASGP02000009">
    <property type="protein sequence ID" value="KAH9491032.1"/>
    <property type="molecule type" value="Genomic_DNA"/>
</dbReference>
<keyword evidence="3" id="KW-1185">Reference proteome</keyword>
<keyword evidence="1" id="KW-1133">Transmembrane helix</keyword>
<name>A0A922HF36_DERFA</name>
<comment type="caution">
    <text evidence="2">The sequence shown here is derived from an EMBL/GenBank/DDBJ whole genome shotgun (WGS) entry which is preliminary data.</text>
</comment>
<evidence type="ECO:0000313" key="2">
    <source>
        <dbReference type="EMBL" id="KAH9491032.1"/>
    </source>
</evidence>
<evidence type="ECO:0000313" key="3">
    <source>
        <dbReference type="Proteomes" id="UP000790347"/>
    </source>
</evidence>
<organism evidence="2 3">
    <name type="scientific">Dermatophagoides farinae</name>
    <name type="common">American house dust mite</name>
    <dbReference type="NCBI Taxonomy" id="6954"/>
    <lineage>
        <taxon>Eukaryota</taxon>
        <taxon>Metazoa</taxon>
        <taxon>Ecdysozoa</taxon>
        <taxon>Arthropoda</taxon>
        <taxon>Chelicerata</taxon>
        <taxon>Arachnida</taxon>
        <taxon>Acari</taxon>
        <taxon>Acariformes</taxon>
        <taxon>Sarcoptiformes</taxon>
        <taxon>Astigmata</taxon>
        <taxon>Psoroptidia</taxon>
        <taxon>Analgoidea</taxon>
        <taxon>Pyroglyphidae</taxon>
        <taxon>Dermatophagoidinae</taxon>
        <taxon>Dermatophagoides</taxon>
    </lineage>
</organism>
<dbReference type="Proteomes" id="UP000790347">
    <property type="component" value="Unassembled WGS sequence"/>
</dbReference>
<keyword evidence="1" id="KW-0472">Membrane</keyword>
<accession>A0A922HF36</accession>
<dbReference type="AlphaFoldDB" id="A0A922HF36"/>
<reference evidence="2" key="2">
    <citation type="journal article" date="2022" name="Res Sq">
        <title>Comparative Genomics Reveals Insights into the Divergent Evolution of Astigmatic Mites and Household Pest Adaptations.</title>
        <authorList>
            <person name="Xiong Q."/>
            <person name="Wan A.T.-Y."/>
            <person name="Liu X.-Y."/>
            <person name="Fung C.S.-H."/>
            <person name="Xiao X."/>
            <person name="Malainual N."/>
            <person name="Hou J."/>
            <person name="Wang L."/>
            <person name="Wang M."/>
            <person name="Yang K."/>
            <person name="Cui Y."/>
            <person name="Leung E."/>
            <person name="Nong W."/>
            <person name="Shin S.-K."/>
            <person name="Au S."/>
            <person name="Jeong K.Y."/>
            <person name="Chew F.T."/>
            <person name="Hui J."/>
            <person name="Leung T.F."/>
            <person name="Tungtrongchitr A."/>
            <person name="Zhong N."/>
            <person name="Liu Z."/>
            <person name="Tsui S."/>
        </authorList>
    </citation>
    <scope>NUCLEOTIDE SEQUENCE</scope>
    <source>
        <strain evidence="2">Derf</strain>
        <tissue evidence="2">Whole organism</tissue>
    </source>
</reference>
<feature type="transmembrane region" description="Helical" evidence="1">
    <location>
        <begin position="20"/>
        <end position="40"/>
    </location>
</feature>
<protein>
    <submittedName>
        <fullName evidence="2">Uncharacterized protein</fullName>
    </submittedName>
</protein>